<evidence type="ECO:0000313" key="2">
    <source>
        <dbReference type="Proteomes" id="UP001346149"/>
    </source>
</evidence>
<evidence type="ECO:0000313" key="1">
    <source>
        <dbReference type="EMBL" id="KAK4789961.1"/>
    </source>
</evidence>
<dbReference type="InterPro" id="IPR015943">
    <property type="entry name" value="WD40/YVTN_repeat-like_dom_sf"/>
</dbReference>
<dbReference type="SUPFAM" id="SSF50978">
    <property type="entry name" value="WD40 repeat-like"/>
    <property type="match status" value="1"/>
</dbReference>
<protein>
    <submittedName>
        <fullName evidence="1">Uncharacterized protein</fullName>
    </submittedName>
</protein>
<keyword evidence="2" id="KW-1185">Reference proteome</keyword>
<sequence>MKLLDRFWPAISLRQFHIVFFLSRDDSALRRSRLFDTQSCSEYASPQRIATGHQDTVHDMAMDYYGKRISMASSDHNIKIIGVSTASSQDLATLNSQSQRTRLGDIMGSPQIRVYACFMLVRWPGHYMEGGQSE</sequence>
<dbReference type="EMBL" id="JAXQNO010000010">
    <property type="protein sequence ID" value="KAK4789961.1"/>
    <property type="molecule type" value="Genomic_DNA"/>
</dbReference>
<reference evidence="1 2" key="1">
    <citation type="journal article" date="2023" name="Hortic Res">
        <title>Pangenome of water caltrop reveals structural variations and asymmetric subgenome divergence after allopolyploidization.</title>
        <authorList>
            <person name="Zhang X."/>
            <person name="Chen Y."/>
            <person name="Wang L."/>
            <person name="Yuan Y."/>
            <person name="Fang M."/>
            <person name="Shi L."/>
            <person name="Lu R."/>
            <person name="Comes H.P."/>
            <person name="Ma Y."/>
            <person name="Chen Y."/>
            <person name="Huang G."/>
            <person name="Zhou Y."/>
            <person name="Zheng Z."/>
            <person name="Qiu Y."/>
        </authorList>
    </citation>
    <scope>NUCLEOTIDE SEQUENCE [LARGE SCALE GENOMIC DNA]</scope>
    <source>
        <strain evidence="1">F231</strain>
    </source>
</reference>
<gene>
    <name evidence="1" type="ORF">SAY86_017265</name>
</gene>
<dbReference type="Proteomes" id="UP001346149">
    <property type="component" value="Unassembled WGS sequence"/>
</dbReference>
<accession>A0AAN7R790</accession>
<dbReference type="Gene3D" id="2.130.10.10">
    <property type="entry name" value="YVTN repeat-like/Quinoprotein amine dehydrogenase"/>
    <property type="match status" value="1"/>
</dbReference>
<organism evidence="1 2">
    <name type="scientific">Trapa natans</name>
    <name type="common">Water chestnut</name>
    <dbReference type="NCBI Taxonomy" id="22666"/>
    <lineage>
        <taxon>Eukaryota</taxon>
        <taxon>Viridiplantae</taxon>
        <taxon>Streptophyta</taxon>
        <taxon>Embryophyta</taxon>
        <taxon>Tracheophyta</taxon>
        <taxon>Spermatophyta</taxon>
        <taxon>Magnoliopsida</taxon>
        <taxon>eudicotyledons</taxon>
        <taxon>Gunneridae</taxon>
        <taxon>Pentapetalae</taxon>
        <taxon>rosids</taxon>
        <taxon>malvids</taxon>
        <taxon>Myrtales</taxon>
        <taxon>Lythraceae</taxon>
        <taxon>Trapa</taxon>
    </lineage>
</organism>
<dbReference type="InterPro" id="IPR036322">
    <property type="entry name" value="WD40_repeat_dom_sf"/>
</dbReference>
<name>A0AAN7R790_TRANT</name>
<proteinExistence type="predicted"/>
<dbReference type="AlphaFoldDB" id="A0AAN7R790"/>
<comment type="caution">
    <text evidence="1">The sequence shown here is derived from an EMBL/GenBank/DDBJ whole genome shotgun (WGS) entry which is preliminary data.</text>
</comment>